<evidence type="ECO:0000256" key="1">
    <source>
        <dbReference type="SAM" id="MobiDB-lite"/>
    </source>
</evidence>
<dbReference type="RefSeq" id="XP_001318933.1">
    <property type="nucleotide sequence ID" value="XM_001318898.1"/>
</dbReference>
<name>A2EL02_TRIV3</name>
<dbReference type="Proteomes" id="UP000001542">
    <property type="component" value="Unassembled WGS sequence"/>
</dbReference>
<feature type="compositionally biased region" description="Basic and acidic residues" evidence="1">
    <location>
        <begin position="634"/>
        <end position="644"/>
    </location>
</feature>
<dbReference type="InParanoid" id="A2EL02"/>
<feature type="compositionally biased region" description="Polar residues" evidence="1">
    <location>
        <begin position="783"/>
        <end position="797"/>
    </location>
</feature>
<organism evidence="2 3">
    <name type="scientific">Trichomonas vaginalis (strain ATCC PRA-98 / G3)</name>
    <dbReference type="NCBI Taxonomy" id="412133"/>
    <lineage>
        <taxon>Eukaryota</taxon>
        <taxon>Metamonada</taxon>
        <taxon>Parabasalia</taxon>
        <taxon>Trichomonadida</taxon>
        <taxon>Trichomonadidae</taxon>
        <taxon>Trichomonas</taxon>
    </lineage>
</organism>
<proteinExistence type="predicted"/>
<gene>
    <name evidence="2" type="ORF">TVAG_211620</name>
</gene>
<accession>A2EL02</accession>
<dbReference type="KEGG" id="tva:4764589"/>
<dbReference type="VEuPathDB" id="TrichDB:TVAG_211620"/>
<protein>
    <submittedName>
        <fullName evidence="2">Uncharacterized protein</fullName>
    </submittedName>
</protein>
<evidence type="ECO:0000313" key="2">
    <source>
        <dbReference type="EMBL" id="EAY06710.1"/>
    </source>
</evidence>
<feature type="region of interest" description="Disordered" evidence="1">
    <location>
        <begin position="630"/>
        <end position="770"/>
    </location>
</feature>
<keyword evidence="3" id="KW-1185">Reference proteome</keyword>
<feature type="compositionally biased region" description="Basic and acidic residues" evidence="1">
    <location>
        <begin position="652"/>
        <end position="668"/>
    </location>
</feature>
<reference evidence="2" key="1">
    <citation type="submission" date="2006-10" db="EMBL/GenBank/DDBJ databases">
        <authorList>
            <person name="Amadeo P."/>
            <person name="Zhao Q."/>
            <person name="Wortman J."/>
            <person name="Fraser-Liggett C."/>
            <person name="Carlton J."/>
        </authorList>
    </citation>
    <scope>NUCLEOTIDE SEQUENCE</scope>
    <source>
        <strain evidence="2">G3</strain>
    </source>
</reference>
<feature type="compositionally biased region" description="Basic residues" evidence="1">
    <location>
        <begin position="713"/>
        <end position="725"/>
    </location>
</feature>
<evidence type="ECO:0000313" key="3">
    <source>
        <dbReference type="Proteomes" id="UP000001542"/>
    </source>
</evidence>
<dbReference type="AlphaFoldDB" id="A2EL02"/>
<reference evidence="2" key="2">
    <citation type="journal article" date="2007" name="Science">
        <title>Draft genome sequence of the sexually transmitted pathogen Trichomonas vaginalis.</title>
        <authorList>
            <person name="Carlton J.M."/>
            <person name="Hirt R.P."/>
            <person name="Silva J.C."/>
            <person name="Delcher A.L."/>
            <person name="Schatz M."/>
            <person name="Zhao Q."/>
            <person name="Wortman J.R."/>
            <person name="Bidwell S.L."/>
            <person name="Alsmark U.C.M."/>
            <person name="Besteiro S."/>
            <person name="Sicheritz-Ponten T."/>
            <person name="Noel C.J."/>
            <person name="Dacks J.B."/>
            <person name="Foster P.G."/>
            <person name="Simillion C."/>
            <person name="Van de Peer Y."/>
            <person name="Miranda-Saavedra D."/>
            <person name="Barton G.J."/>
            <person name="Westrop G.D."/>
            <person name="Mueller S."/>
            <person name="Dessi D."/>
            <person name="Fiori P.L."/>
            <person name="Ren Q."/>
            <person name="Paulsen I."/>
            <person name="Zhang H."/>
            <person name="Bastida-Corcuera F.D."/>
            <person name="Simoes-Barbosa A."/>
            <person name="Brown M.T."/>
            <person name="Hayes R.D."/>
            <person name="Mukherjee M."/>
            <person name="Okumura C.Y."/>
            <person name="Schneider R."/>
            <person name="Smith A.J."/>
            <person name="Vanacova S."/>
            <person name="Villalvazo M."/>
            <person name="Haas B.J."/>
            <person name="Pertea M."/>
            <person name="Feldblyum T.V."/>
            <person name="Utterback T.R."/>
            <person name="Shu C.L."/>
            <person name="Osoegawa K."/>
            <person name="de Jong P.J."/>
            <person name="Hrdy I."/>
            <person name="Horvathova L."/>
            <person name="Zubacova Z."/>
            <person name="Dolezal P."/>
            <person name="Malik S.B."/>
            <person name="Logsdon J.M. Jr."/>
            <person name="Henze K."/>
            <person name="Gupta A."/>
            <person name="Wang C.C."/>
            <person name="Dunne R.L."/>
            <person name="Upcroft J.A."/>
            <person name="Upcroft P."/>
            <person name="White O."/>
            <person name="Salzberg S.L."/>
            <person name="Tang P."/>
            <person name="Chiu C.-H."/>
            <person name="Lee Y.-S."/>
            <person name="Embley T.M."/>
            <person name="Coombs G.H."/>
            <person name="Mottram J.C."/>
            <person name="Tachezy J."/>
            <person name="Fraser-Liggett C.M."/>
            <person name="Johnson P.J."/>
        </authorList>
    </citation>
    <scope>NUCLEOTIDE SEQUENCE [LARGE SCALE GENOMIC DNA]</scope>
    <source>
        <strain evidence="2">G3</strain>
    </source>
</reference>
<dbReference type="VEuPathDB" id="TrichDB:TVAGG3_1013740"/>
<sequence>MEGDFENADVEIDDQEGFATPSKFYQSIQDKKMIDYTRYDPNCWVNFEDYTIAELPLLKDQSIATFLDDFCQLFEEVEQDRIFTDVPDLVADVGCYFCELVPNKQAYQVAANWPPLIPQGSLFMNSIIYCLVRILHSLTDQSKFFHFIKYGFYKKVWTSKSCYTNQYLLSVCRATYKENPNYWAIINKDRQFKLYEIKDDKCEEKMSETILKAYVRTKEKIVEIVNIDQKTACVFQTHSGEQAVFWETLYSRQKIPFPFFMFESADAYPDVMYRAMYNMFTANDSVLLWSFLNSNKLEPKIWESLVYIYAHAKKMIFLAEGVFAHTFNDDFEFNIDSFSIPNHFTLFARAIGKVYFSKYNDEFFNKIISLIDYHDDIDAADISLVDESTMCNLLFNVLKYIVQGYAYVPKEWTYVLNILRQYVNVRYNSQALTLLAISKFFCKGILGSFFSENVKFIKGLSLAHPQLFSIVGYLLSVPFDFCIYSGPTEKFNSYNQRLEQHFFPKFNEFLWRISDFIEPFEFDIPDNKKISYSCHILLKHFMDRDFNDLIRAEFVRQMDDKTRIATLPAWNLCIILSNCFVHSTDPSEFVKKKKEGVTVKPLVFPQNLPTYGASYGSYVNAKEFSSFAKKGNTKKKENEGESRRRGMASTIHKQENKIVAEEGDDKTIDPFSDTMPETLELPDLPAAKRWKPTTLSDTDEESQSDVPKNKLKNDKRKRDRKHQNKEKHGGSIISFNSKLEESRSDDIDQEFEQEFRSIAPKPMGANIESASIASDMRSFLKGENSSTVSMQSLPRRK</sequence>
<dbReference type="SMR" id="A2EL02"/>
<dbReference type="EMBL" id="DS113417">
    <property type="protein sequence ID" value="EAY06710.1"/>
    <property type="molecule type" value="Genomic_DNA"/>
</dbReference>
<feature type="region of interest" description="Disordered" evidence="1">
    <location>
        <begin position="778"/>
        <end position="797"/>
    </location>
</feature>